<reference evidence="3" key="1">
    <citation type="submission" date="2020-04" db="EMBL/GenBank/DDBJ databases">
        <authorList>
            <person name="Alioto T."/>
            <person name="Alioto T."/>
            <person name="Gomez Garrido J."/>
        </authorList>
    </citation>
    <scope>NUCLEOTIDE SEQUENCE</scope>
    <source>
        <strain evidence="3">A484AB</strain>
    </source>
</reference>
<dbReference type="Pfam" id="PF25316">
    <property type="entry name" value="TAF2_3rd"/>
    <property type="match status" value="1"/>
</dbReference>
<sequence>GPLTVCVQELDGSFKHTVQIEDSSSRHELQCHSKSRRNKRKKIPLITGEEVDIDLDTMDSDSPVLWIRIDPEVNLIRQVLFKQSDFMWHFQLRHERDVIAQAEAIENLMNFPTRQTMMAFIDIAKQKECFYKVRLNAVERLGKLQNETGEQWNIHLSLIAIFQDIFGSQTCSTIVRYNDFSNFIDYFVQKAIVSSIGFCRDIQSQCPKAVVQFLLDLLKYNDNRLNQ</sequence>
<dbReference type="InterPro" id="IPR037813">
    <property type="entry name" value="TAF2"/>
</dbReference>
<dbReference type="GO" id="GO:0005669">
    <property type="term" value="C:transcription factor TFIID complex"/>
    <property type="evidence" value="ECO:0007669"/>
    <property type="project" value="InterPro"/>
</dbReference>
<organism evidence="3 4">
    <name type="scientific">Paramuricea clavata</name>
    <name type="common">Red gorgonian</name>
    <name type="synonym">Violescent sea-whip</name>
    <dbReference type="NCBI Taxonomy" id="317549"/>
    <lineage>
        <taxon>Eukaryota</taxon>
        <taxon>Metazoa</taxon>
        <taxon>Cnidaria</taxon>
        <taxon>Anthozoa</taxon>
        <taxon>Octocorallia</taxon>
        <taxon>Malacalcyonacea</taxon>
        <taxon>Plexauridae</taxon>
        <taxon>Paramuricea</taxon>
    </lineage>
</organism>
<dbReference type="InterPro" id="IPR057345">
    <property type="entry name" value="Ig-like_TAF2"/>
</dbReference>
<name>A0A7D9JVR2_PARCT</name>
<evidence type="ECO:0000259" key="1">
    <source>
        <dbReference type="Pfam" id="PF25316"/>
    </source>
</evidence>
<dbReference type="PANTHER" id="PTHR15137:SF9">
    <property type="entry name" value="TRANSCRIPTION INITIATION FACTOR TFIID SUBUNIT 2"/>
    <property type="match status" value="1"/>
</dbReference>
<evidence type="ECO:0000313" key="3">
    <source>
        <dbReference type="EMBL" id="CAB4037256.1"/>
    </source>
</evidence>
<dbReference type="Proteomes" id="UP001152795">
    <property type="component" value="Unassembled WGS sequence"/>
</dbReference>
<feature type="domain" description="Transcription initiation factor TFIID subunit 2 Ig-like" evidence="1">
    <location>
        <begin position="1"/>
        <end position="83"/>
    </location>
</feature>
<dbReference type="GO" id="GO:0006367">
    <property type="term" value="P:transcription initiation at RNA polymerase II promoter"/>
    <property type="evidence" value="ECO:0007669"/>
    <property type="project" value="TreeGrafter"/>
</dbReference>
<evidence type="ECO:0000259" key="2">
    <source>
        <dbReference type="Pfam" id="PF25577"/>
    </source>
</evidence>
<accession>A0A7D9JVR2</accession>
<dbReference type="GO" id="GO:0003682">
    <property type="term" value="F:chromatin binding"/>
    <property type="evidence" value="ECO:0007669"/>
    <property type="project" value="TreeGrafter"/>
</dbReference>
<dbReference type="GO" id="GO:0000976">
    <property type="term" value="F:transcription cis-regulatory region binding"/>
    <property type="evidence" value="ECO:0007669"/>
    <property type="project" value="TreeGrafter"/>
</dbReference>
<dbReference type="OrthoDB" id="308861at2759"/>
<dbReference type="AlphaFoldDB" id="A0A7D9JVR2"/>
<feature type="domain" description="Transcription initiation factor TFIID subunit 2 TPR repeats" evidence="2">
    <location>
        <begin position="85"/>
        <end position="226"/>
    </location>
</feature>
<dbReference type="PANTHER" id="PTHR15137">
    <property type="entry name" value="TRANSCRIPTION INITIATION FACTOR TFIID"/>
    <property type="match status" value="1"/>
</dbReference>
<keyword evidence="4" id="KW-1185">Reference proteome</keyword>
<comment type="caution">
    <text evidence="3">The sequence shown here is derived from an EMBL/GenBank/DDBJ whole genome shotgun (WGS) entry which is preliminary data.</text>
</comment>
<dbReference type="EMBL" id="CACRXK020022885">
    <property type="protein sequence ID" value="CAB4037256.1"/>
    <property type="molecule type" value="Genomic_DNA"/>
</dbReference>
<feature type="non-terminal residue" evidence="3">
    <location>
        <position position="1"/>
    </location>
</feature>
<dbReference type="InterPro" id="IPR057991">
    <property type="entry name" value="TPR_TAF2_C"/>
</dbReference>
<dbReference type="Pfam" id="PF25577">
    <property type="entry name" value="TPR_TAF2_C"/>
    <property type="match status" value="1"/>
</dbReference>
<proteinExistence type="predicted"/>
<feature type="non-terminal residue" evidence="3">
    <location>
        <position position="227"/>
    </location>
</feature>
<gene>
    <name evidence="3" type="ORF">PACLA_8A089563</name>
</gene>
<protein>
    <submittedName>
        <fullName evidence="3">Transcription initiation factor TFIID subunit 2, partial</fullName>
    </submittedName>
</protein>
<dbReference type="GO" id="GO:0016251">
    <property type="term" value="F:RNA polymerase II general transcription initiation factor activity"/>
    <property type="evidence" value="ECO:0007669"/>
    <property type="project" value="TreeGrafter"/>
</dbReference>
<evidence type="ECO:0000313" key="4">
    <source>
        <dbReference type="Proteomes" id="UP001152795"/>
    </source>
</evidence>